<accession>A0A183AHV5</accession>
<feature type="compositionally biased region" description="Basic and acidic residues" evidence="1">
    <location>
        <begin position="265"/>
        <end position="282"/>
    </location>
</feature>
<evidence type="ECO:0000313" key="2">
    <source>
        <dbReference type="EMBL" id="VDP78627.1"/>
    </source>
</evidence>
<feature type="compositionally biased region" description="Polar residues" evidence="1">
    <location>
        <begin position="232"/>
        <end position="257"/>
    </location>
</feature>
<dbReference type="EMBL" id="UZAN01043548">
    <property type="protein sequence ID" value="VDP78627.1"/>
    <property type="molecule type" value="Genomic_DNA"/>
</dbReference>
<sequence length="437" mass="49162">MASSAMHRATELLSSVRTRLESPGPVRQVHVPQRRSSSADRANININNAEMNSYETCSMQTTSTSSSAHSGFLNFALPTTVNSDDPLPLPACRLGAFQAEWLGGTNATWRLVTQIATMSPLAQVNGTEPNLKSLIRVNKALKKEQTFLKAKLDILYDELAKRTALVHNHERQLEKLRNQVRQRMPDHPVEAMRSNMRRELEQKLESTRMKIIGTDSVNPRSEDKIQHKVKKTPSSVSESRSTLSDSTRSQDDSVSQKTTEEESEFERSGPKGEQVKEDREPKGWSNGTNETSVTSNQQTDKILHHQQDSSSDNSNVSIIDEETEAQNTTGDESNTITTRVSDGGAIHDEEDVDEESEQTSRIAAADTDQEDVEEEEEVDDEVEEEEEEEEEVEEENTLEEEEEEEEEELSKTDESSKTEGRISTRPRVVQFGKVSRR</sequence>
<reference evidence="4" key="1">
    <citation type="submission" date="2016-06" db="UniProtKB">
        <authorList>
            <consortium name="WormBaseParasite"/>
        </authorList>
    </citation>
    <scope>IDENTIFICATION</scope>
</reference>
<gene>
    <name evidence="2" type="ORF">ECPE_LOCUS6540</name>
</gene>
<feature type="compositionally biased region" description="Basic and acidic residues" evidence="1">
    <location>
        <begin position="409"/>
        <end position="422"/>
    </location>
</feature>
<dbReference type="WBParaSite" id="ECPE_0000655301-mRNA-1">
    <property type="protein sequence ID" value="ECPE_0000655301-mRNA-1"/>
    <property type="gene ID" value="ECPE_0000655301"/>
</dbReference>
<name>A0A183AHV5_9TREM</name>
<feature type="compositionally biased region" description="Acidic residues" evidence="1">
    <location>
        <begin position="348"/>
        <end position="357"/>
    </location>
</feature>
<keyword evidence="3" id="KW-1185">Reference proteome</keyword>
<organism evidence="4">
    <name type="scientific">Echinostoma caproni</name>
    <dbReference type="NCBI Taxonomy" id="27848"/>
    <lineage>
        <taxon>Eukaryota</taxon>
        <taxon>Metazoa</taxon>
        <taxon>Spiralia</taxon>
        <taxon>Lophotrochozoa</taxon>
        <taxon>Platyhelminthes</taxon>
        <taxon>Trematoda</taxon>
        <taxon>Digenea</taxon>
        <taxon>Plagiorchiida</taxon>
        <taxon>Echinostomata</taxon>
        <taxon>Echinostomatoidea</taxon>
        <taxon>Echinostomatidae</taxon>
        <taxon>Echinostoma</taxon>
    </lineage>
</organism>
<proteinExistence type="predicted"/>
<feature type="region of interest" description="Disordered" evidence="1">
    <location>
        <begin position="204"/>
        <end position="437"/>
    </location>
</feature>
<protein>
    <submittedName>
        <fullName evidence="4">Glutamic acid-rich protein</fullName>
    </submittedName>
</protein>
<feature type="compositionally biased region" description="Acidic residues" evidence="1">
    <location>
        <begin position="367"/>
        <end position="408"/>
    </location>
</feature>
<reference evidence="2 3" key="2">
    <citation type="submission" date="2018-11" db="EMBL/GenBank/DDBJ databases">
        <authorList>
            <consortium name="Pathogen Informatics"/>
        </authorList>
    </citation>
    <scope>NUCLEOTIDE SEQUENCE [LARGE SCALE GENOMIC DNA]</scope>
    <source>
        <strain evidence="2 3">Egypt</strain>
    </source>
</reference>
<evidence type="ECO:0000313" key="3">
    <source>
        <dbReference type="Proteomes" id="UP000272942"/>
    </source>
</evidence>
<dbReference type="OrthoDB" id="6272418at2759"/>
<feature type="region of interest" description="Disordered" evidence="1">
    <location>
        <begin position="18"/>
        <end position="40"/>
    </location>
</feature>
<evidence type="ECO:0000313" key="4">
    <source>
        <dbReference type="WBParaSite" id="ECPE_0000655301-mRNA-1"/>
    </source>
</evidence>
<dbReference type="Proteomes" id="UP000272942">
    <property type="component" value="Unassembled WGS sequence"/>
</dbReference>
<feature type="compositionally biased region" description="Polar residues" evidence="1">
    <location>
        <begin position="325"/>
        <end position="340"/>
    </location>
</feature>
<dbReference type="AlphaFoldDB" id="A0A183AHV5"/>
<evidence type="ECO:0000256" key="1">
    <source>
        <dbReference type="SAM" id="MobiDB-lite"/>
    </source>
</evidence>
<feature type="compositionally biased region" description="Polar residues" evidence="1">
    <location>
        <begin position="285"/>
        <end position="300"/>
    </location>
</feature>